<gene>
    <name evidence="3" type="ORF">NP165_09520</name>
</gene>
<reference evidence="3" key="1">
    <citation type="submission" date="2022-07" db="EMBL/GenBank/DDBJ databases">
        <title>Complete genome of Vibrio japonicus strain JCM 31412T and phylogenomic assessment of the Nereis clade of the genus Vibrio.</title>
        <authorList>
            <person name="Shlafstein M.D."/>
            <person name="Emsley S.A."/>
            <person name="Ushijima B."/>
            <person name="Videau P."/>
            <person name="Saw J.H."/>
        </authorList>
    </citation>
    <scope>NUCLEOTIDE SEQUENCE</scope>
    <source>
        <strain evidence="3">JCM 31412</strain>
    </source>
</reference>
<organism evidence="3 4">
    <name type="scientific">Vibrio japonicus</name>
    <dbReference type="NCBI Taxonomy" id="1824638"/>
    <lineage>
        <taxon>Bacteria</taxon>
        <taxon>Pseudomonadati</taxon>
        <taxon>Pseudomonadota</taxon>
        <taxon>Gammaproteobacteria</taxon>
        <taxon>Vibrionales</taxon>
        <taxon>Vibrionaceae</taxon>
        <taxon>Vibrio</taxon>
    </lineage>
</organism>
<dbReference type="Proteomes" id="UP001058602">
    <property type="component" value="Chromosome 1"/>
</dbReference>
<dbReference type="NCBIfam" id="NF041940">
    <property type="entry name" value="choice_anch_X"/>
    <property type="match status" value="1"/>
</dbReference>
<name>A0ABY5LGL0_9VIBR</name>
<evidence type="ECO:0000313" key="4">
    <source>
        <dbReference type="Proteomes" id="UP001058602"/>
    </source>
</evidence>
<dbReference type="NCBIfam" id="TIGR03503">
    <property type="entry name" value="TIGR03503 family protein"/>
    <property type="match status" value="1"/>
</dbReference>
<keyword evidence="1" id="KW-0812">Transmembrane</keyword>
<evidence type="ECO:0000313" key="3">
    <source>
        <dbReference type="EMBL" id="UUM29948.1"/>
    </source>
</evidence>
<accession>A0ABY5LGL0</accession>
<feature type="transmembrane region" description="Helical" evidence="1">
    <location>
        <begin position="374"/>
        <end position="396"/>
    </location>
</feature>
<feature type="chain" id="PRO_5046722033" evidence="2">
    <location>
        <begin position="20"/>
        <end position="416"/>
    </location>
</feature>
<feature type="signal peptide" evidence="2">
    <location>
        <begin position="1"/>
        <end position="19"/>
    </location>
</feature>
<sequence>MLRIWFVVFGLLLSSASFAAQESSMSLIDNRFRVDPSIQQITFVIYREENSQPTVLVRPDGKKYYAWRSPDNVRWYQEPSMDIISIDNPMPGPWQAVGKVTPKNNIKLISHLKLSSDVLPTRLFQGESLKFTARLTSDDKPLVLRDFIDRVKLNVTFTKYVENEETLNKEAKPLPMTIGEFADDGLELDEVAGDGVFTVSLPISSAPGKYRVRITSGNGIFLRAQEQEVLVYPTPMEITFIQSRADTEPHRVVVSGEQGMIAPGSIAAFVEHKDPKGNVVNVQGSAGQESNKLELTIPYTQLLGNYAWTGGIFATELGSGRPLTFTMDERTYSVVEEVDIAETRRLQEIERLKQQQLLEEQRLIEMREAEKTKAMIMIAVGNVVVIILALVAWFVMGKLRARKQALPELQLNVPKK</sequence>
<keyword evidence="1" id="KW-0472">Membrane</keyword>
<evidence type="ECO:0000256" key="2">
    <source>
        <dbReference type="SAM" id="SignalP"/>
    </source>
</evidence>
<evidence type="ECO:0000256" key="1">
    <source>
        <dbReference type="SAM" id="Phobius"/>
    </source>
</evidence>
<keyword evidence="1" id="KW-1133">Transmembrane helix</keyword>
<dbReference type="EMBL" id="CP102096">
    <property type="protein sequence ID" value="UUM29948.1"/>
    <property type="molecule type" value="Genomic_DNA"/>
</dbReference>
<keyword evidence="2" id="KW-0732">Signal</keyword>
<proteinExistence type="predicted"/>
<keyword evidence="4" id="KW-1185">Reference proteome</keyword>
<dbReference type="RefSeq" id="WP_257083737.1">
    <property type="nucleotide sequence ID" value="NZ_CP102096.1"/>
</dbReference>
<dbReference type="InterPro" id="IPR020010">
    <property type="entry name" value="CHP03503"/>
</dbReference>
<protein>
    <submittedName>
        <fullName evidence="3">TIGR03503 family protein</fullName>
    </submittedName>
</protein>